<dbReference type="InterPro" id="IPR046341">
    <property type="entry name" value="SET_dom_sf"/>
</dbReference>
<dbReference type="InterPro" id="IPR001214">
    <property type="entry name" value="SET_dom"/>
</dbReference>
<dbReference type="FunFam" id="3.30.160.60:FF:002343">
    <property type="entry name" value="Zinc finger protein 33A"/>
    <property type="match status" value="2"/>
</dbReference>
<feature type="domain" description="C2H2-type" evidence="12">
    <location>
        <begin position="372"/>
        <end position="399"/>
    </location>
</feature>
<evidence type="ECO:0000256" key="7">
    <source>
        <dbReference type="ARBA" id="ARBA00023015"/>
    </source>
</evidence>
<dbReference type="Gene3D" id="3.30.160.60">
    <property type="entry name" value="Classic Zinc Finger"/>
    <property type="match status" value="8"/>
</dbReference>
<evidence type="ECO:0000313" key="14">
    <source>
        <dbReference type="EMBL" id="GCC38056.1"/>
    </source>
</evidence>
<keyword evidence="10" id="KW-0539">Nucleus</keyword>
<feature type="domain" description="C2H2-type" evidence="12">
    <location>
        <begin position="400"/>
        <end position="424"/>
    </location>
</feature>
<keyword evidence="6" id="KW-0862">Zinc</keyword>
<gene>
    <name evidence="14" type="ORF">chiPu_0016567</name>
</gene>
<dbReference type="GO" id="GO:0006357">
    <property type="term" value="P:regulation of transcription by RNA polymerase II"/>
    <property type="evidence" value="ECO:0007669"/>
    <property type="project" value="TreeGrafter"/>
</dbReference>
<evidence type="ECO:0000256" key="1">
    <source>
        <dbReference type="ARBA" id="ARBA00003767"/>
    </source>
</evidence>
<comment type="caution">
    <text evidence="14">The sequence shown here is derived from an EMBL/GenBank/DDBJ whole genome shotgun (WGS) entry which is preliminary data.</text>
</comment>
<keyword evidence="9" id="KW-0804">Transcription</keyword>
<dbReference type="FunFam" id="3.30.160.60:FF:001289">
    <property type="entry name" value="Zinc finger protein 574"/>
    <property type="match status" value="1"/>
</dbReference>
<dbReference type="Pfam" id="PF00096">
    <property type="entry name" value="zf-C2H2"/>
    <property type="match status" value="9"/>
</dbReference>
<dbReference type="Gene3D" id="2.170.270.10">
    <property type="entry name" value="SET domain"/>
    <property type="match status" value="1"/>
</dbReference>
<evidence type="ECO:0000256" key="9">
    <source>
        <dbReference type="ARBA" id="ARBA00023163"/>
    </source>
</evidence>
<keyword evidence="3" id="KW-0479">Metal-binding</keyword>
<dbReference type="Proteomes" id="UP000287033">
    <property type="component" value="Unassembled WGS sequence"/>
</dbReference>
<evidence type="ECO:0000256" key="11">
    <source>
        <dbReference type="PROSITE-ProRule" id="PRU00042"/>
    </source>
</evidence>
<dbReference type="GO" id="GO:0008270">
    <property type="term" value="F:zinc ion binding"/>
    <property type="evidence" value="ECO:0007669"/>
    <property type="project" value="UniProtKB-KW"/>
</dbReference>
<dbReference type="OMA" id="GESARCH"/>
<evidence type="ECO:0000256" key="3">
    <source>
        <dbReference type="ARBA" id="ARBA00022723"/>
    </source>
</evidence>
<keyword evidence="4" id="KW-0677">Repeat</keyword>
<dbReference type="GO" id="GO:0005634">
    <property type="term" value="C:nucleus"/>
    <property type="evidence" value="ECO:0007669"/>
    <property type="project" value="UniProtKB-SubCell"/>
</dbReference>
<evidence type="ECO:0000256" key="5">
    <source>
        <dbReference type="ARBA" id="ARBA00022771"/>
    </source>
</evidence>
<dbReference type="SUPFAM" id="SSF57667">
    <property type="entry name" value="beta-beta-alpha zinc fingers"/>
    <property type="match status" value="5"/>
</dbReference>
<dbReference type="FunFam" id="3.30.160.60:FF:000213">
    <property type="entry name" value="Zinc finger protein 624"/>
    <property type="match status" value="1"/>
</dbReference>
<keyword evidence="7" id="KW-0805">Transcription regulation</keyword>
<feature type="domain" description="SET" evidence="13">
    <location>
        <begin position="112"/>
        <end position="222"/>
    </location>
</feature>
<evidence type="ECO:0000256" key="2">
    <source>
        <dbReference type="ARBA" id="ARBA00004123"/>
    </source>
</evidence>
<organism evidence="14 15">
    <name type="scientific">Chiloscyllium punctatum</name>
    <name type="common">Brownbanded bambooshark</name>
    <name type="synonym">Hemiscyllium punctatum</name>
    <dbReference type="NCBI Taxonomy" id="137246"/>
    <lineage>
        <taxon>Eukaryota</taxon>
        <taxon>Metazoa</taxon>
        <taxon>Chordata</taxon>
        <taxon>Craniata</taxon>
        <taxon>Vertebrata</taxon>
        <taxon>Chondrichthyes</taxon>
        <taxon>Elasmobranchii</taxon>
        <taxon>Galeomorphii</taxon>
        <taxon>Galeoidea</taxon>
        <taxon>Orectolobiformes</taxon>
        <taxon>Hemiscylliidae</taxon>
        <taxon>Chiloscyllium</taxon>
    </lineage>
</organism>
<feature type="domain" description="C2H2-type" evidence="12">
    <location>
        <begin position="344"/>
        <end position="371"/>
    </location>
</feature>
<sequence length="582" mass="66152">MCRAAFWELSCLTNLLEKVTTKLDKGEPVDVTSLDFHNKVFMLQFLKRKAYVMSKEIEVHTETSKPEKERLFCEDCQEYFVGTCPVHASPLFIKDCPMAHGIPFQTLNSLPYGLALGPSEDPNQGLGVWCTMKTIPKGAIFGPMRGGGFDNESKGSALHSWLKHHVVSKCKIKESESNWMRYTNSARNSTEQNAVPFLYKDLVYLRVCKSIEPGSALLVWFDDVNKNEALESVSKTRDSKVEGNLNVLVLDVGEEVQEDETAIALAHEAGSVMSRGEDSQSQGGKKVYKCGQCPYSTSRRGHFFDHCRTHTSMRPFTCELCGKSFKRLQHLKLHMDYHRNERPHKCAECEKAFVQPGDLRIHVRIHSGEKPHVCLICAKRFAQMANLRAHQKIHLKGKTHVCVMCNKSYKQPSGLQLHLQTHQGLGGLECPECGKQFKGSGELHRHLRVHTGERPYKCPDCSKSFTRAAYLDTHRYTHTGVKQYLCSECGKGFNDFACFQAHLRAHRGEKPYACSYCNKGYTLLKEMKKHQRIHTGERPFACSKCGKTFRVSQHLRKHLNVHRKRDAKVQLCSEIELSVQET</sequence>
<dbReference type="AlphaFoldDB" id="A0A401T5W8"/>
<feature type="domain" description="C2H2-type" evidence="12">
    <location>
        <begin position="456"/>
        <end position="483"/>
    </location>
</feature>
<evidence type="ECO:0000313" key="15">
    <source>
        <dbReference type="Proteomes" id="UP000287033"/>
    </source>
</evidence>
<protein>
    <submittedName>
        <fullName evidence="14">Uncharacterized protein</fullName>
    </submittedName>
</protein>
<comment type="subcellular location">
    <subcellularLocation>
        <location evidence="2">Nucleus</location>
    </subcellularLocation>
</comment>
<dbReference type="PANTHER" id="PTHR24404">
    <property type="entry name" value="ZINC FINGER PROTEIN"/>
    <property type="match status" value="1"/>
</dbReference>
<dbReference type="GO" id="GO:0003700">
    <property type="term" value="F:DNA-binding transcription factor activity"/>
    <property type="evidence" value="ECO:0007669"/>
    <property type="project" value="TreeGrafter"/>
</dbReference>
<dbReference type="PROSITE" id="PS50280">
    <property type="entry name" value="SET"/>
    <property type="match status" value="1"/>
</dbReference>
<dbReference type="InterPro" id="IPR036236">
    <property type="entry name" value="Znf_C2H2_sf"/>
</dbReference>
<feature type="domain" description="C2H2-type" evidence="12">
    <location>
        <begin position="484"/>
        <end position="511"/>
    </location>
</feature>
<comment type="function">
    <text evidence="1">May be involved in transcriptional regulation.</text>
</comment>
<dbReference type="InterPro" id="IPR050589">
    <property type="entry name" value="Ikaros_C2H2-ZF"/>
</dbReference>
<dbReference type="EMBL" id="BEZZ01001104">
    <property type="protein sequence ID" value="GCC38056.1"/>
    <property type="molecule type" value="Genomic_DNA"/>
</dbReference>
<dbReference type="FunFam" id="3.30.160.60:FF:000097">
    <property type="entry name" value="Zinc finger protein"/>
    <property type="match status" value="1"/>
</dbReference>
<reference evidence="14 15" key="1">
    <citation type="journal article" date="2018" name="Nat. Ecol. Evol.">
        <title>Shark genomes provide insights into elasmobranch evolution and the origin of vertebrates.</title>
        <authorList>
            <person name="Hara Y"/>
            <person name="Yamaguchi K"/>
            <person name="Onimaru K"/>
            <person name="Kadota M"/>
            <person name="Koyanagi M"/>
            <person name="Keeley SD"/>
            <person name="Tatsumi K"/>
            <person name="Tanaka K"/>
            <person name="Motone F"/>
            <person name="Kageyama Y"/>
            <person name="Nozu R"/>
            <person name="Adachi N"/>
            <person name="Nishimura O"/>
            <person name="Nakagawa R"/>
            <person name="Tanegashima C"/>
            <person name="Kiyatake I"/>
            <person name="Matsumoto R"/>
            <person name="Murakumo K"/>
            <person name="Nishida K"/>
            <person name="Terakita A"/>
            <person name="Kuratani S"/>
            <person name="Sato K"/>
            <person name="Hyodo S Kuraku.S."/>
        </authorList>
    </citation>
    <scope>NUCLEOTIDE SEQUENCE [LARGE SCALE GENOMIC DNA]</scope>
</reference>
<feature type="domain" description="C2H2-type" evidence="12">
    <location>
        <begin position="288"/>
        <end position="315"/>
    </location>
</feature>
<dbReference type="InterPro" id="IPR013087">
    <property type="entry name" value="Znf_C2H2_type"/>
</dbReference>
<evidence type="ECO:0000256" key="10">
    <source>
        <dbReference type="ARBA" id="ARBA00023242"/>
    </source>
</evidence>
<keyword evidence="5 11" id="KW-0863">Zinc-finger</keyword>
<dbReference type="FunFam" id="3.30.160.60:FF:000072">
    <property type="entry name" value="zinc finger protein 143 isoform X1"/>
    <property type="match status" value="1"/>
</dbReference>
<evidence type="ECO:0000259" key="12">
    <source>
        <dbReference type="PROSITE" id="PS50157"/>
    </source>
</evidence>
<keyword evidence="15" id="KW-1185">Reference proteome</keyword>
<dbReference type="Pfam" id="PF21549">
    <property type="entry name" value="PRDM2_PR"/>
    <property type="match status" value="1"/>
</dbReference>
<dbReference type="FunFam" id="3.30.160.60:FF:000100">
    <property type="entry name" value="Zinc finger 45-like"/>
    <property type="match status" value="1"/>
</dbReference>
<evidence type="ECO:0000259" key="13">
    <source>
        <dbReference type="PROSITE" id="PS50280"/>
    </source>
</evidence>
<dbReference type="PANTHER" id="PTHR24404:SF114">
    <property type="entry name" value="KLUMPFUSS, ISOFORM B-RELATED"/>
    <property type="match status" value="1"/>
</dbReference>
<dbReference type="PROSITE" id="PS50157">
    <property type="entry name" value="ZINC_FINGER_C2H2_2"/>
    <property type="match status" value="10"/>
</dbReference>
<dbReference type="FunFam" id="3.30.160.60:FF:000624">
    <property type="entry name" value="zinc finger protein 697"/>
    <property type="match status" value="1"/>
</dbReference>
<evidence type="ECO:0000256" key="4">
    <source>
        <dbReference type="ARBA" id="ARBA00022737"/>
    </source>
</evidence>
<dbReference type="GO" id="GO:0000978">
    <property type="term" value="F:RNA polymerase II cis-regulatory region sequence-specific DNA binding"/>
    <property type="evidence" value="ECO:0007669"/>
    <property type="project" value="TreeGrafter"/>
</dbReference>
<dbReference type="OrthoDB" id="40579at2759"/>
<feature type="domain" description="C2H2-type" evidence="12">
    <location>
        <begin position="512"/>
        <end position="539"/>
    </location>
</feature>
<dbReference type="SMART" id="SM00355">
    <property type="entry name" value="ZnF_C2H2"/>
    <property type="match status" value="10"/>
</dbReference>
<feature type="domain" description="C2H2-type" evidence="12">
    <location>
        <begin position="316"/>
        <end position="343"/>
    </location>
</feature>
<evidence type="ECO:0000256" key="6">
    <source>
        <dbReference type="ARBA" id="ARBA00022833"/>
    </source>
</evidence>
<evidence type="ECO:0000256" key="8">
    <source>
        <dbReference type="ARBA" id="ARBA00023125"/>
    </source>
</evidence>
<dbReference type="STRING" id="137246.A0A401T5W8"/>
<dbReference type="PROSITE" id="PS00028">
    <property type="entry name" value="ZINC_FINGER_C2H2_1"/>
    <property type="match status" value="8"/>
</dbReference>
<feature type="domain" description="C2H2-type" evidence="12">
    <location>
        <begin position="540"/>
        <end position="567"/>
    </location>
</feature>
<keyword evidence="8" id="KW-0238">DNA-binding</keyword>
<feature type="domain" description="C2H2-type" evidence="12">
    <location>
        <begin position="428"/>
        <end position="455"/>
    </location>
</feature>
<name>A0A401T5W8_CHIPU</name>
<accession>A0A401T5W8</accession>
<proteinExistence type="predicted"/>